<dbReference type="InterPro" id="IPR001478">
    <property type="entry name" value="PDZ"/>
</dbReference>
<accession>A0A239B5C2</accession>
<dbReference type="OrthoDB" id="2356897at2"/>
<dbReference type="Gene3D" id="2.30.42.10">
    <property type="match status" value="1"/>
</dbReference>
<dbReference type="PROSITE" id="PS50106">
    <property type="entry name" value="PDZ"/>
    <property type="match status" value="1"/>
</dbReference>
<dbReference type="GO" id="GO:0004176">
    <property type="term" value="F:ATP-dependent peptidase activity"/>
    <property type="evidence" value="ECO:0007669"/>
    <property type="project" value="InterPro"/>
</dbReference>
<dbReference type="InterPro" id="IPR036034">
    <property type="entry name" value="PDZ_sf"/>
</dbReference>
<dbReference type="SUPFAM" id="SSF54211">
    <property type="entry name" value="Ribosomal protein S5 domain 2-like"/>
    <property type="match status" value="1"/>
</dbReference>
<dbReference type="Proteomes" id="UP000198373">
    <property type="component" value="Unassembled WGS sequence"/>
</dbReference>
<dbReference type="GO" id="GO:0006508">
    <property type="term" value="P:proteolysis"/>
    <property type="evidence" value="ECO:0007669"/>
    <property type="project" value="InterPro"/>
</dbReference>
<feature type="domain" description="PDZ" evidence="2">
    <location>
        <begin position="112"/>
        <end position="189"/>
    </location>
</feature>
<dbReference type="SUPFAM" id="SSF50156">
    <property type="entry name" value="PDZ domain-like"/>
    <property type="match status" value="1"/>
</dbReference>
<protein>
    <submittedName>
        <fullName evidence="3">PDZ domain-containing protein</fullName>
    </submittedName>
</protein>
<proteinExistence type="predicted"/>
<dbReference type="GO" id="GO:0004252">
    <property type="term" value="F:serine-type endopeptidase activity"/>
    <property type="evidence" value="ECO:0007669"/>
    <property type="project" value="InterPro"/>
</dbReference>
<organism evidence="3 4">
    <name type="scientific">Geodermatophilus pulveris</name>
    <dbReference type="NCBI Taxonomy" id="1564159"/>
    <lineage>
        <taxon>Bacteria</taxon>
        <taxon>Bacillati</taxon>
        <taxon>Actinomycetota</taxon>
        <taxon>Actinomycetes</taxon>
        <taxon>Geodermatophilales</taxon>
        <taxon>Geodermatophilaceae</taxon>
        <taxon>Geodermatophilus</taxon>
    </lineage>
</organism>
<dbReference type="Gene3D" id="3.30.230.10">
    <property type="match status" value="1"/>
</dbReference>
<evidence type="ECO:0000259" key="2">
    <source>
        <dbReference type="PROSITE" id="PS50106"/>
    </source>
</evidence>
<sequence length="353" mass="35812">MAVLSVGVVLLVVFGVLGAAVPVPYVAQVPGPTFNTLGEIDGEPIITVEGRERTETEGELTLTTVGVSRAGLSLVEAVQGWFDDEVSVVPEETVYPPGRSEEETREANRRAFLTSEEAAEAAALAELGYPVKVVVRGLSEDSPAEGRLQEGDAVESVGGRPTPDLETLDAVLRAIPGGTEVTVAYTRLGRPGTATVTTRSAAELTDGGATGGDAAAEAERREGSLLGVLVLEQPAAPFDVDIAVEDVGGPSAGLVLALGILELVGGTDLTGGSTVAGTGTIGPDGRVGPIGGIQLKMIAATEVGAELFLVPADNCAEALAAPQPQPPLARVATLDDALTALADLRAGRTPVPC</sequence>
<dbReference type="InterPro" id="IPR014721">
    <property type="entry name" value="Ribsml_uS5_D2-typ_fold_subgr"/>
</dbReference>
<dbReference type="AlphaFoldDB" id="A0A239B5C2"/>
<dbReference type="InterPro" id="IPR020568">
    <property type="entry name" value="Ribosomal_Su5_D2-typ_SF"/>
</dbReference>
<name>A0A239B5C2_9ACTN</name>
<dbReference type="EMBL" id="FZOO01000001">
    <property type="protein sequence ID" value="SNS03070.1"/>
    <property type="molecule type" value="Genomic_DNA"/>
</dbReference>
<reference evidence="4" key="1">
    <citation type="submission" date="2017-06" db="EMBL/GenBank/DDBJ databases">
        <authorList>
            <person name="Varghese N."/>
            <person name="Submissions S."/>
        </authorList>
    </citation>
    <scope>NUCLEOTIDE SEQUENCE [LARGE SCALE GENOMIC DNA]</scope>
    <source>
        <strain evidence="4">DSM 46839</strain>
    </source>
</reference>
<dbReference type="InterPro" id="IPR008269">
    <property type="entry name" value="Lon_proteolytic"/>
</dbReference>
<keyword evidence="4" id="KW-1185">Reference proteome</keyword>
<feature type="region of interest" description="Disordered" evidence="1">
    <location>
        <begin position="141"/>
        <end position="162"/>
    </location>
</feature>
<evidence type="ECO:0000256" key="1">
    <source>
        <dbReference type="SAM" id="MobiDB-lite"/>
    </source>
</evidence>
<dbReference type="Pfam" id="PF05362">
    <property type="entry name" value="Lon_C"/>
    <property type="match status" value="1"/>
</dbReference>
<evidence type="ECO:0000313" key="3">
    <source>
        <dbReference type="EMBL" id="SNS03070.1"/>
    </source>
</evidence>
<gene>
    <name evidence="3" type="ORF">SAMN06893096_101451</name>
</gene>
<evidence type="ECO:0000313" key="4">
    <source>
        <dbReference type="Proteomes" id="UP000198373"/>
    </source>
</evidence>